<feature type="compositionally biased region" description="Basic and acidic residues" evidence="8">
    <location>
        <begin position="678"/>
        <end position="698"/>
    </location>
</feature>
<dbReference type="GO" id="GO:1990116">
    <property type="term" value="P:ribosome-associated ubiquitin-dependent protein catabolic process"/>
    <property type="evidence" value="ECO:0007669"/>
    <property type="project" value="TreeGrafter"/>
</dbReference>
<evidence type="ECO:0008006" key="13">
    <source>
        <dbReference type="Google" id="ProtNLM"/>
    </source>
</evidence>
<evidence type="ECO:0000256" key="6">
    <source>
        <dbReference type="ARBA" id="ARBA00023242"/>
    </source>
</evidence>
<evidence type="ECO:0000256" key="8">
    <source>
        <dbReference type="SAM" id="MobiDB-lite"/>
    </source>
</evidence>
<dbReference type="InterPro" id="IPR051608">
    <property type="entry name" value="RQC_Subunit_NEMF"/>
</dbReference>
<reference evidence="11 12" key="1">
    <citation type="submission" date="2019-08" db="EMBL/GenBank/DDBJ databases">
        <title>The genome of the soybean aphid Biotype 1, its phylome, world population structure and adaptation to the North American continent.</title>
        <authorList>
            <person name="Giordano R."/>
            <person name="Donthu R.K."/>
            <person name="Hernandez A.G."/>
            <person name="Wright C.L."/>
            <person name="Zimin A.V."/>
        </authorList>
    </citation>
    <scope>NUCLEOTIDE SEQUENCE [LARGE SCALE GENOMIC DNA]</scope>
    <source>
        <tissue evidence="11">Whole aphids</tissue>
    </source>
</reference>
<evidence type="ECO:0000256" key="3">
    <source>
        <dbReference type="ARBA" id="ARBA00008318"/>
    </source>
</evidence>
<dbReference type="GO" id="GO:0005634">
    <property type="term" value="C:nucleus"/>
    <property type="evidence" value="ECO:0007669"/>
    <property type="project" value="UniProtKB-SubCell"/>
</dbReference>
<dbReference type="OrthoDB" id="207084at2759"/>
<keyword evidence="5 7" id="KW-0175">Coiled coil</keyword>
<dbReference type="GO" id="GO:1990112">
    <property type="term" value="C:RQC complex"/>
    <property type="evidence" value="ECO:0007669"/>
    <property type="project" value="TreeGrafter"/>
</dbReference>
<evidence type="ECO:0000256" key="7">
    <source>
        <dbReference type="SAM" id="Coils"/>
    </source>
</evidence>
<sequence length="1032" mass="119054">MKTRFSTLDIMCVVNEIQKYKGMRLQRVYDIDHKTYLFKFQLNSEKCVLLLESGVRLHVTNYEWTKNEAPSSFSMKLRKHLSNKRLEKLTQMGFDRIIDLQFGVGEAAYHVILELYDKGNIILADKDYIMINILRPHTEDEKQKFFVKEVYPNSRPKNRLNPPTEDSLIQILKTAKLSTNLKKFIFSNFPNCLDYGNSLLEHMLISGGFSTNTKIGVEFNIDTDVHKLMNCFLIAEKFLDNITTLKEGFIIQKIDRQLLPDGTIKELCINQEYHPFLFAQHQNLPSKTYESFNEAVDEFYSNLESQKYDVKCMQQEKGAVKKLQNIVKDHEERLKKLQDAQDEHKFKAELITHNLDLVDNTIKFVRQAVAKQLHWDEIWDMIRQLNFEDGGCTYAIVNNLKLDVNHITLQLFDPYKEENQNENNSKLIDIDLGQSAFGNAQRYYGSKKQSAIKEQKTIDSSSTVLKMAEKKTKQTLKDMQVVASINKVRKTYWFEKFYWFISSENYLVIAGRDAHQNEVIVKRYMKPSDIYVHAGFSGATTVIIKNPTNQIVPPATLNEAAVMAISYSVSWSMKINIQNAFWVKPEQVSKTAPTGEYLTSGSFMIRGKKNYLPATHLILGLSFLFKLEDSSISRHANERKVKGIEYEGINNIAENNDEFENIPSENESDEDLEKNIELQDKEKNDDSDNVNDDDKNLEIKTNNKHSEKEENDEEKESRSYDETSKNVIDVMSIPNCNDTAECIEKSDPVSSDSDDDNDDELNEVNDLDKKNETVKPLILKRGQRGKLKKIKEKYKDQDEDEREMRIKLLHIEGFRLGLFGTVKALNVKWRKGEYHINVLLLESKPNIGSSMNEDKKLKRAKKKDKKDKKNKKSIEKNKFTGNKQIFIKPLPMLLEAPNDTTQNETRKEPIQKSEENENSEDDETDKITDLTETQMLDSLTGLPYPEDELLFAVPVVAPYTALTNYKFKLKLTPGNTKRGKASKTCLNLFLKDKTSTTREKNLMKSVNLQDIARNIPNGVKLSAPSLSKVLNK</sequence>
<dbReference type="Pfam" id="PF11923">
    <property type="entry name" value="NFACT-C"/>
    <property type="match status" value="1"/>
</dbReference>
<evidence type="ECO:0000259" key="9">
    <source>
        <dbReference type="Pfam" id="PF05670"/>
    </source>
</evidence>
<dbReference type="GO" id="GO:0005737">
    <property type="term" value="C:cytoplasm"/>
    <property type="evidence" value="ECO:0007669"/>
    <property type="project" value="UniProtKB-SubCell"/>
</dbReference>
<feature type="domain" description="NFACT RNA-binding" evidence="9">
    <location>
        <begin position="496"/>
        <end position="607"/>
    </location>
</feature>
<comment type="subcellular location">
    <subcellularLocation>
        <location evidence="2">Cytoplasm</location>
    </subcellularLocation>
    <subcellularLocation>
        <location evidence="1">Nucleus</location>
    </subcellularLocation>
</comment>
<dbReference type="PANTHER" id="PTHR15239:SF6">
    <property type="entry name" value="RIBOSOME QUALITY CONTROL COMPLEX SUBUNIT NEMF"/>
    <property type="match status" value="1"/>
</dbReference>
<dbReference type="InterPro" id="IPR008532">
    <property type="entry name" value="NFACT_RNA-bd"/>
</dbReference>
<evidence type="ECO:0000256" key="5">
    <source>
        <dbReference type="ARBA" id="ARBA00023054"/>
    </source>
</evidence>
<feature type="coiled-coil region" evidence="7">
    <location>
        <begin position="313"/>
        <end position="347"/>
    </location>
</feature>
<evidence type="ECO:0000256" key="1">
    <source>
        <dbReference type="ARBA" id="ARBA00004123"/>
    </source>
</evidence>
<dbReference type="Pfam" id="PF05670">
    <property type="entry name" value="NFACT-R_1"/>
    <property type="match status" value="1"/>
</dbReference>
<feature type="compositionally biased region" description="Basic residues" evidence="8">
    <location>
        <begin position="857"/>
        <end position="871"/>
    </location>
</feature>
<dbReference type="PANTHER" id="PTHR15239">
    <property type="entry name" value="NUCLEAR EXPORT MEDIATOR FACTOR NEMF"/>
    <property type="match status" value="1"/>
</dbReference>
<dbReference type="InterPro" id="IPR021846">
    <property type="entry name" value="NFACT-C"/>
</dbReference>
<feature type="compositionally biased region" description="Acidic residues" evidence="8">
    <location>
        <begin position="752"/>
        <end position="765"/>
    </location>
</feature>
<comment type="caution">
    <text evidence="11">The sequence shown here is derived from an EMBL/GenBank/DDBJ whole genome shotgun (WGS) entry which is preliminary data.</text>
</comment>
<dbReference type="Gene3D" id="2.30.310.10">
    <property type="entry name" value="ibrinogen binding protein from staphylococcus aureus domain"/>
    <property type="match status" value="1"/>
</dbReference>
<dbReference type="GO" id="GO:0072344">
    <property type="term" value="P:rescue of stalled ribosome"/>
    <property type="evidence" value="ECO:0007669"/>
    <property type="project" value="TreeGrafter"/>
</dbReference>
<feature type="region of interest" description="Disordered" evidence="8">
    <location>
        <begin position="892"/>
        <end position="929"/>
    </location>
</feature>
<gene>
    <name evidence="11" type="ORF">AGLY_014310</name>
</gene>
<comment type="similarity">
    <text evidence="3">Belongs to the NEMF family.</text>
</comment>
<keyword evidence="12" id="KW-1185">Reference proteome</keyword>
<proteinExistence type="inferred from homology"/>
<accession>A0A6G0T403</accession>
<dbReference type="AlphaFoldDB" id="A0A6G0T403"/>
<dbReference type="GO" id="GO:0043023">
    <property type="term" value="F:ribosomal large subunit binding"/>
    <property type="evidence" value="ECO:0007669"/>
    <property type="project" value="TreeGrafter"/>
</dbReference>
<keyword evidence="6" id="KW-0539">Nucleus</keyword>
<dbReference type="GO" id="GO:0000049">
    <property type="term" value="F:tRNA binding"/>
    <property type="evidence" value="ECO:0007669"/>
    <property type="project" value="TreeGrafter"/>
</dbReference>
<feature type="domain" description="NFACT protein C-terminal" evidence="10">
    <location>
        <begin position="932"/>
        <end position="1021"/>
    </location>
</feature>
<evidence type="ECO:0000259" key="10">
    <source>
        <dbReference type="Pfam" id="PF11923"/>
    </source>
</evidence>
<name>A0A6G0T403_APHGL</name>
<organism evidence="11 12">
    <name type="scientific">Aphis glycines</name>
    <name type="common">Soybean aphid</name>
    <dbReference type="NCBI Taxonomy" id="307491"/>
    <lineage>
        <taxon>Eukaryota</taxon>
        <taxon>Metazoa</taxon>
        <taxon>Ecdysozoa</taxon>
        <taxon>Arthropoda</taxon>
        <taxon>Hexapoda</taxon>
        <taxon>Insecta</taxon>
        <taxon>Pterygota</taxon>
        <taxon>Neoptera</taxon>
        <taxon>Paraneoptera</taxon>
        <taxon>Hemiptera</taxon>
        <taxon>Sternorrhyncha</taxon>
        <taxon>Aphidomorpha</taxon>
        <taxon>Aphidoidea</taxon>
        <taxon>Aphididae</taxon>
        <taxon>Aphidini</taxon>
        <taxon>Aphis</taxon>
        <taxon>Aphis</taxon>
    </lineage>
</organism>
<evidence type="ECO:0000313" key="11">
    <source>
        <dbReference type="EMBL" id="KAE9525242.1"/>
    </source>
</evidence>
<dbReference type="Proteomes" id="UP000475862">
    <property type="component" value="Unassembled WGS sequence"/>
</dbReference>
<feature type="region of interest" description="Disordered" evidence="8">
    <location>
        <begin position="847"/>
        <end position="875"/>
    </location>
</feature>
<evidence type="ECO:0000313" key="12">
    <source>
        <dbReference type="Proteomes" id="UP000475862"/>
    </source>
</evidence>
<dbReference type="Pfam" id="PF05833">
    <property type="entry name" value="NFACT_N"/>
    <property type="match status" value="1"/>
</dbReference>
<dbReference type="FunFam" id="2.30.310.10:FF:000001">
    <property type="entry name" value="Nuclear export mediator factor Nemf"/>
    <property type="match status" value="1"/>
</dbReference>
<dbReference type="NCBIfam" id="NF041120">
    <property type="entry name" value="RqcH_arch"/>
    <property type="match status" value="1"/>
</dbReference>
<feature type="compositionally biased region" description="Basic and acidic residues" evidence="8">
    <location>
        <begin position="715"/>
        <end position="724"/>
    </location>
</feature>
<feature type="compositionally biased region" description="Basic and acidic residues" evidence="8">
    <location>
        <begin position="904"/>
        <end position="915"/>
    </location>
</feature>
<evidence type="ECO:0000256" key="4">
    <source>
        <dbReference type="ARBA" id="ARBA00022490"/>
    </source>
</evidence>
<protein>
    <recommendedName>
        <fullName evidence="13">NFACT RNA-binding domain-containing protein</fullName>
    </recommendedName>
</protein>
<feature type="region of interest" description="Disordered" evidence="8">
    <location>
        <begin position="678"/>
        <end position="769"/>
    </location>
</feature>
<evidence type="ECO:0000256" key="2">
    <source>
        <dbReference type="ARBA" id="ARBA00004496"/>
    </source>
</evidence>
<keyword evidence="4" id="KW-0963">Cytoplasm</keyword>
<dbReference type="EMBL" id="VYZN01000061">
    <property type="protein sequence ID" value="KAE9525242.1"/>
    <property type="molecule type" value="Genomic_DNA"/>
</dbReference>